<keyword evidence="2" id="KW-0812">Transmembrane</keyword>
<keyword evidence="3" id="KW-0378">Hydrolase</keyword>
<dbReference type="SUPFAM" id="SSF49464">
    <property type="entry name" value="Carboxypeptidase regulatory domain-like"/>
    <property type="match status" value="1"/>
</dbReference>
<dbReference type="InterPro" id="IPR008969">
    <property type="entry name" value="CarboxyPept-like_regulatory"/>
</dbReference>
<feature type="transmembrane region" description="Helical" evidence="2">
    <location>
        <begin position="73"/>
        <end position="94"/>
    </location>
</feature>
<keyword evidence="3" id="KW-0121">Carboxypeptidase</keyword>
<accession>A0A2S6I2S5</accession>
<organism evidence="3 4">
    <name type="scientific">Neolewinella xylanilytica</name>
    <dbReference type="NCBI Taxonomy" id="1514080"/>
    <lineage>
        <taxon>Bacteria</taxon>
        <taxon>Pseudomonadati</taxon>
        <taxon>Bacteroidota</taxon>
        <taxon>Saprospiria</taxon>
        <taxon>Saprospirales</taxon>
        <taxon>Lewinellaceae</taxon>
        <taxon>Neolewinella</taxon>
    </lineage>
</organism>
<reference evidence="3 4" key="1">
    <citation type="submission" date="2018-02" db="EMBL/GenBank/DDBJ databases">
        <title>Genomic Encyclopedia of Archaeal and Bacterial Type Strains, Phase II (KMG-II): from individual species to whole genera.</title>
        <authorList>
            <person name="Goeker M."/>
        </authorList>
    </citation>
    <scope>NUCLEOTIDE SEQUENCE [LARGE SCALE GENOMIC DNA]</scope>
    <source>
        <strain evidence="3 4">DSM 29526</strain>
    </source>
</reference>
<evidence type="ECO:0000256" key="1">
    <source>
        <dbReference type="SAM" id="MobiDB-lite"/>
    </source>
</evidence>
<evidence type="ECO:0000313" key="3">
    <source>
        <dbReference type="EMBL" id="PPK85484.1"/>
    </source>
</evidence>
<keyword evidence="2" id="KW-1133">Transmembrane helix</keyword>
<dbReference type="GO" id="GO:0004180">
    <property type="term" value="F:carboxypeptidase activity"/>
    <property type="evidence" value="ECO:0007669"/>
    <property type="project" value="UniProtKB-KW"/>
</dbReference>
<keyword evidence="2" id="KW-0472">Membrane</keyword>
<keyword evidence="3" id="KW-0645">Protease</keyword>
<dbReference type="OrthoDB" id="1112758at2"/>
<name>A0A2S6I2S5_9BACT</name>
<evidence type="ECO:0000313" key="4">
    <source>
        <dbReference type="Proteomes" id="UP000237662"/>
    </source>
</evidence>
<dbReference type="Proteomes" id="UP000237662">
    <property type="component" value="Unassembled WGS sequence"/>
</dbReference>
<gene>
    <name evidence="3" type="ORF">CLV84_2383</name>
</gene>
<feature type="compositionally biased region" description="Low complexity" evidence="1">
    <location>
        <begin position="135"/>
        <end position="144"/>
    </location>
</feature>
<dbReference type="Gene3D" id="2.60.40.1120">
    <property type="entry name" value="Carboxypeptidase-like, regulatory domain"/>
    <property type="match status" value="1"/>
</dbReference>
<feature type="region of interest" description="Disordered" evidence="1">
    <location>
        <begin position="109"/>
        <end position="178"/>
    </location>
</feature>
<sequence length="410" mass="44690">MLPTEYRDEELLHRWISGAITAPEEAELERRAAADPALHEALSGYQATPEEDHVARVSAMTARGRPTAARPTLFARYAAAATVLVLLGIAALLLPRYFDAPEPAIAMERTQPTLPDRPAASPENTAPAPPPPAPHAASPSEPDATTSIARRESVEAEVPAPDEAESAPEALPDAEMPTPAAEQELPQLQRNRPAPAPTLAAPPAPEPVAQPLRRLAIATPPQPVSGRVTDEDGNPIAEAEVYRLGQPLGTRTDSTGTFRIPYDATLSQIVVTHPNYEEETVEVFDTGALLQISMNEVPERPRFRTWTETASVSEVPLEANRAPRPQARPEEGYRELRRRIENERPATVPAGKVKVSFLVQEDGSLTDFRFRGQPNGATMDYVGKALVESSTWQVVRGESPVRVYFTLRFE</sequence>
<dbReference type="Pfam" id="PF13620">
    <property type="entry name" value="CarboxypepD_reg"/>
    <property type="match status" value="1"/>
</dbReference>
<protein>
    <submittedName>
        <fullName evidence="3">Carboxypeptidase family protein</fullName>
    </submittedName>
</protein>
<evidence type="ECO:0000256" key="2">
    <source>
        <dbReference type="SAM" id="Phobius"/>
    </source>
</evidence>
<dbReference type="RefSeq" id="WP_146088786.1">
    <property type="nucleotide sequence ID" value="NZ_PTJC01000006.1"/>
</dbReference>
<keyword evidence="4" id="KW-1185">Reference proteome</keyword>
<dbReference type="EMBL" id="PTJC01000006">
    <property type="protein sequence ID" value="PPK85484.1"/>
    <property type="molecule type" value="Genomic_DNA"/>
</dbReference>
<proteinExistence type="predicted"/>
<dbReference type="AlphaFoldDB" id="A0A2S6I2S5"/>
<comment type="caution">
    <text evidence="3">The sequence shown here is derived from an EMBL/GenBank/DDBJ whole genome shotgun (WGS) entry which is preliminary data.</text>
</comment>